<dbReference type="InterPro" id="IPR003593">
    <property type="entry name" value="AAA+_ATPase"/>
</dbReference>
<dbReference type="InterPro" id="IPR027417">
    <property type="entry name" value="P-loop_NTPase"/>
</dbReference>
<dbReference type="CDD" id="cd18550">
    <property type="entry name" value="ABC_6TM_exporter_like"/>
    <property type="match status" value="1"/>
</dbReference>
<dbReference type="Pfam" id="PF00664">
    <property type="entry name" value="ABC_membrane"/>
    <property type="match status" value="1"/>
</dbReference>
<dbReference type="GO" id="GO:0005524">
    <property type="term" value="F:ATP binding"/>
    <property type="evidence" value="ECO:0007669"/>
    <property type="project" value="UniProtKB-KW"/>
</dbReference>
<keyword evidence="3 8" id="KW-0812">Transmembrane</keyword>
<dbReference type="GO" id="GO:0005886">
    <property type="term" value="C:plasma membrane"/>
    <property type="evidence" value="ECO:0007669"/>
    <property type="project" value="UniProtKB-SubCell"/>
</dbReference>
<dbReference type="GO" id="GO:0016887">
    <property type="term" value="F:ATP hydrolysis activity"/>
    <property type="evidence" value="ECO:0007669"/>
    <property type="project" value="InterPro"/>
</dbReference>
<feature type="transmembrane region" description="Helical" evidence="8">
    <location>
        <begin position="53"/>
        <end position="72"/>
    </location>
</feature>
<dbReference type="InterPro" id="IPR003439">
    <property type="entry name" value="ABC_transporter-like_ATP-bd"/>
</dbReference>
<dbReference type="FunFam" id="3.40.50.300:FF:000287">
    <property type="entry name" value="Multidrug ABC transporter ATP-binding protein"/>
    <property type="match status" value="1"/>
</dbReference>
<comment type="caution">
    <text evidence="11">The sequence shown here is derived from an EMBL/GenBank/DDBJ whole genome shotgun (WGS) entry which is preliminary data.</text>
</comment>
<feature type="transmembrane region" description="Helical" evidence="8">
    <location>
        <begin position="134"/>
        <end position="155"/>
    </location>
</feature>
<dbReference type="PROSITE" id="PS50893">
    <property type="entry name" value="ABC_TRANSPORTER_2"/>
    <property type="match status" value="1"/>
</dbReference>
<comment type="subcellular location">
    <subcellularLocation>
        <location evidence="1">Cell membrane</location>
        <topology evidence="1">Multi-pass membrane protein</topology>
    </subcellularLocation>
</comment>
<name>A0A8J6TIT3_9CHLR</name>
<dbReference type="Gene3D" id="3.40.50.300">
    <property type="entry name" value="P-loop containing nucleotide triphosphate hydrolases"/>
    <property type="match status" value="1"/>
</dbReference>
<dbReference type="PANTHER" id="PTHR43394">
    <property type="entry name" value="ATP-DEPENDENT PERMEASE MDL1, MITOCHONDRIAL"/>
    <property type="match status" value="1"/>
</dbReference>
<evidence type="ECO:0000256" key="8">
    <source>
        <dbReference type="SAM" id="Phobius"/>
    </source>
</evidence>
<dbReference type="Proteomes" id="UP000614469">
    <property type="component" value="Unassembled WGS sequence"/>
</dbReference>
<dbReference type="Pfam" id="PF00005">
    <property type="entry name" value="ABC_tran"/>
    <property type="match status" value="1"/>
</dbReference>
<organism evidence="11 12">
    <name type="scientific">Candidatus Desulfolinea nitratireducens</name>
    <dbReference type="NCBI Taxonomy" id="2841698"/>
    <lineage>
        <taxon>Bacteria</taxon>
        <taxon>Bacillati</taxon>
        <taxon>Chloroflexota</taxon>
        <taxon>Anaerolineae</taxon>
        <taxon>Anaerolineales</taxon>
        <taxon>Anaerolineales incertae sedis</taxon>
        <taxon>Candidatus Desulfolinea</taxon>
    </lineage>
</organism>
<keyword evidence="6 8" id="KW-1133">Transmembrane helix</keyword>
<feature type="domain" description="ABC transporter" evidence="9">
    <location>
        <begin position="276"/>
        <end position="510"/>
    </location>
</feature>
<evidence type="ECO:0000256" key="1">
    <source>
        <dbReference type="ARBA" id="ARBA00004651"/>
    </source>
</evidence>
<dbReference type="PROSITE" id="PS00211">
    <property type="entry name" value="ABC_TRANSPORTER_1"/>
    <property type="match status" value="1"/>
</dbReference>
<dbReference type="EMBL" id="JACNJN010000095">
    <property type="protein sequence ID" value="MBC8335204.1"/>
    <property type="molecule type" value="Genomic_DNA"/>
</dbReference>
<keyword evidence="7 8" id="KW-0472">Membrane</keyword>
<dbReference type="GO" id="GO:0015421">
    <property type="term" value="F:ABC-type oligopeptide transporter activity"/>
    <property type="evidence" value="ECO:0007669"/>
    <property type="project" value="TreeGrafter"/>
</dbReference>
<feature type="transmembrane region" description="Helical" evidence="8">
    <location>
        <begin position="29"/>
        <end position="47"/>
    </location>
</feature>
<dbReference type="PROSITE" id="PS50929">
    <property type="entry name" value="ABC_TM1F"/>
    <property type="match status" value="1"/>
</dbReference>
<evidence type="ECO:0000256" key="5">
    <source>
        <dbReference type="ARBA" id="ARBA00022840"/>
    </source>
</evidence>
<dbReference type="InterPro" id="IPR011527">
    <property type="entry name" value="ABC1_TM_dom"/>
</dbReference>
<evidence type="ECO:0000256" key="4">
    <source>
        <dbReference type="ARBA" id="ARBA00022741"/>
    </source>
</evidence>
<evidence type="ECO:0000256" key="6">
    <source>
        <dbReference type="ARBA" id="ARBA00022989"/>
    </source>
</evidence>
<keyword evidence="5 11" id="KW-0067">ATP-binding</keyword>
<evidence type="ECO:0000313" key="11">
    <source>
        <dbReference type="EMBL" id="MBC8335204.1"/>
    </source>
</evidence>
<dbReference type="AlphaFoldDB" id="A0A8J6TIT3"/>
<dbReference type="SMART" id="SM00382">
    <property type="entry name" value="AAA"/>
    <property type="match status" value="1"/>
</dbReference>
<dbReference type="InterPro" id="IPR036640">
    <property type="entry name" value="ABC1_TM_sf"/>
</dbReference>
<keyword evidence="4" id="KW-0547">Nucleotide-binding</keyword>
<dbReference type="InterPro" id="IPR039421">
    <property type="entry name" value="Type_1_exporter"/>
</dbReference>
<keyword evidence="2" id="KW-0813">Transport</keyword>
<evidence type="ECO:0000256" key="3">
    <source>
        <dbReference type="ARBA" id="ARBA00022692"/>
    </source>
</evidence>
<proteinExistence type="predicted"/>
<dbReference type="Gene3D" id="1.20.1560.10">
    <property type="entry name" value="ABC transporter type 1, transmembrane domain"/>
    <property type="match status" value="1"/>
</dbReference>
<sequence length="516" mass="56333">FFTQTRTGELMSRLNNDVVGAQRAISNTMVSIISNLVSLVATLAIMLTLEWRLTLLGLIILPFFILPARRIGKTLRGLTRRSMEVNAEMNATMNETLNISGALLVKLFGREKSELKRFSRDGASVRDIGIRSAVVGHWFFMILSVVSAVGSAVVFWVGGHLVLQGAFTIGTIVAFGTYLTQLYGPLMALTNAQVEVAQSMVSFERVFEVLDIPIEIAEKETARALNKVDGQITFDKVSFAYEGLGAGDKVGLDEIARFTWGGSAAHLRKRGKQTDESDSDATSNGSAMQWALRDVSFSIEPGQLVALVGPSGAGKSTTTYMIPRLYDPTEGSVKLDGQDIRELKLNSLAENIGMVTQETYLFYDTIGANLRYARPDATDAEVIAACKTANIHDFIAGLPDGYDTVVGERGYRLSGGERQRVAIARVVLKNPRILVLDEATSHLDSLSEELIQNALQKVMKGRSSLVIAHRLSTILAADKILVMQDGRLVQQGSHEELLAGGGLYKELYETQFRTTS</sequence>
<dbReference type="PANTHER" id="PTHR43394:SF1">
    <property type="entry name" value="ATP-BINDING CASSETTE SUB-FAMILY B MEMBER 10, MITOCHONDRIAL"/>
    <property type="match status" value="1"/>
</dbReference>
<evidence type="ECO:0000259" key="9">
    <source>
        <dbReference type="PROSITE" id="PS50893"/>
    </source>
</evidence>
<evidence type="ECO:0000259" key="10">
    <source>
        <dbReference type="PROSITE" id="PS50929"/>
    </source>
</evidence>
<reference evidence="11 12" key="1">
    <citation type="submission" date="2020-08" db="EMBL/GenBank/DDBJ databases">
        <title>Bridging the membrane lipid divide: bacteria of the FCB group superphylum have the potential to synthesize archaeal ether lipids.</title>
        <authorList>
            <person name="Villanueva L."/>
            <person name="Von Meijenfeldt F.A.B."/>
            <person name="Westbye A.B."/>
            <person name="Yadav S."/>
            <person name="Hopmans E.C."/>
            <person name="Dutilh B.E."/>
            <person name="Sinninghe Damste J.S."/>
        </authorList>
    </citation>
    <scope>NUCLEOTIDE SEQUENCE [LARGE SCALE GENOMIC DNA]</scope>
    <source>
        <strain evidence="11">NIOZ-UU36</strain>
    </source>
</reference>
<evidence type="ECO:0000256" key="2">
    <source>
        <dbReference type="ARBA" id="ARBA00022448"/>
    </source>
</evidence>
<feature type="domain" description="ABC transmembrane type-1" evidence="10">
    <location>
        <begin position="1"/>
        <end position="198"/>
    </location>
</feature>
<gene>
    <name evidence="11" type="ORF">H8E29_08070</name>
</gene>
<evidence type="ECO:0000313" key="12">
    <source>
        <dbReference type="Proteomes" id="UP000614469"/>
    </source>
</evidence>
<feature type="transmembrane region" description="Helical" evidence="8">
    <location>
        <begin position="161"/>
        <end position="179"/>
    </location>
</feature>
<dbReference type="SUPFAM" id="SSF52540">
    <property type="entry name" value="P-loop containing nucleoside triphosphate hydrolases"/>
    <property type="match status" value="1"/>
</dbReference>
<dbReference type="InterPro" id="IPR017871">
    <property type="entry name" value="ABC_transporter-like_CS"/>
</dbReference>
<dbReference type="SUPFAM" id="SSF90123">
    <property type="entry name" value="ABC transporter transmembrane region"/>
    <property type="match status" value="1"/>
</dbReference>
<feature type="non-terminal residue" evidence="11">
    <location>
        <position position="1"/>
    </location>
</feature>
<accession>A0A8J6TIT3</accession>
<evidence type="ECO:0000256" key="7">
    <source>
        <dbReference type="ARBA" id="ARBA00023136"/>
    </source>
</evidence>
<protein>
    <submittedName>
        <fullName evidence="11">ABC transporter ATP-binding protein</fullName>
    </submittedName>
</protein>